<proteinExistence type="predicted"/>
<dbReference type="SUPFAM" id="SSF54695">
    <property type="entry name" value="POZ domain"/>
    <property type="match status" value="1"/>
</dbReference>
<evidence type="ECO:0000259" key="1">
    <source>
        <dbReference type="PROSITE" id="PS50097"/>
    </source>
</evidence>
<feature type="domain" description="BTB" evidence="1">
    <location>
        <begin position="16"/>
        <end position="85"/>
    </location>
</feature>
<name>A0A166X9S4_9PEZI</name>
<sequence>MPPKRKRGMEDIIQSRIIKFIIDEDEVECNVHEATIANLSEPLRALVTNGMKESVEGKVVWKDVDLDTFTKLMQYSYEHDFSIIDKEEELGDGSVLSLKECVDQNMLSGVYVYKLAEQYFFNEDDINQTVHHSHNHYMSHARLYILADCYAIYGLMALSIQKVRRMLVNNPIDDDLLATVWMLLECIWPKTSSEDMLRELLLRYLLVHLQRAMDSRQAAAASERTPEIFAALMLLAPQGHWAKISIY</sequence>
<dbReference type="PANTHER" id="PTHR47843">
    <property type="entry name" value="BTB DOMAIN-CONTAINING PROTEIN-RELATED"/>
    <property type="match status" value="1"/>
</dbReference>
<dbReference type="OrthoDB" id="9997739at2759"/>
<dbReference type="Gene3D" id="3.30.710.10">
    <property type="entry name" value="Potassium Channel Kv1.1, Chain A"/>
    <property type="match status" value="1"/>
</dbReference>
<dbReference type="EMBL" id="LFIV01000015">
    <property type="protein sequence ID" value="KZL76393.1"/>
    <property type="molecule type" value="Genomic_DNA"/>
</dbReference>
<comment type="caution">
    <text evidence="2">The sequence shown here is derived from an EMBL/GenBank/DDBJ whole genome shotgun (WGS) entry which is preliminary data.</text>
</comment>
<dbReference type="PROSITE" id="PS50097">
    <property type="entry name" value="BTB"/>
    <property type="match status" value="1"/>
</dbReference>
<protein>
    <recommendedName>
        <fullName evidence="1">BTB domain-containing protein</fullName>
    </recommendedName>
</protein>
<dbReference type="Proteomes" id="UP000076552">
    <property type="component" value="Unassembled WGS sequence"/>
</dbReference>
<evidence type="ECO:0000313" key="3">
    <source>
        <dbReference type="Proteomes" id="UP000076552"/>
    </source>
</evidence>
<dbReference type="Pfam" id="PF00651">
    <property type="entry name" value="BTB"/>
    <property type="match status" value="1"/>
</dbReference>
<gene>
    <name evidence="2" type="ORF">CT0861_03431</name>
</gene>
<dbReference type="AlphaFoldDB" id="A0A166X9S4"/>
<dbReference type="InterPro" id="IPR011333">
    <property type="entry name" value="SKP1/BTB/POZ_sf"/>
</dbReference>
<dbReference type="STRING" id="708197.A0A166X9S4"/>
<accession>A0A166X9S4</accession>
<dbReference type="InterPro" id="IPR000210">
    <property type="entry name" value="BTB/POZ_dom"/>
</dbReference>
<reference evidence="2 3" key="1">
    <citation type="submission" date="2015-06" db="EMBL/GenBank/DDBJ databases">
        <title>Survival trade-offs in plant roots during colonization by closely related pathogenic and mutualistic fungi.</title>
        <authorList>
            <person name="Hacquard S."/>
            <person name="Kracher B."/>
            <person name="Hiruma K."/>
            <person name="Weinman A."/>
            <person name="Muench P."/>
            <person name="Garrido Oter R."/>
            <person name="Ver Loren van Themaat E."/>
            <person name="Dallerey J.-F."/>
            <person name="Damm U."/>
            <person name="Henrissat B."/>
            <person name="Lespinet O."/>
            <person name="Thon M."/>
            <person name="Kemen E."/>
            <person name="McHardy A.C."/>
            <person name="Schulze-Lefert P."/>
            <person name="O'Connell R.J."/>
        </authorList>
    </citation>
    <scope>NUCLEOTIDE SEQUENCE [LARGE SCALE GENOMIC DNA]</scope>
    <source>
        <strain evidence="2 3">0861</strain>
    </source>
</reference>
<keyword evidence="3" id="KW-1185">Reference proteome</keyword>
<evidence type="ECO:0000313" key="2">
    <source>
        <dbReference type="EMBL" id="KZL76393.1"/>
    </source>
</evidence>
<organism evidence="2 3">
    <name type="scientific">Colletotrichum tofieldiae</name>
    <dbReference type="NCBI Taxonomy" id="708197"/>
    <lineage>
        <taxon>Eukaryota</taxon>
        <taxon>Fungi</taxon>
        <taxon>Dikarya</taxon>
        <taxon>Ascomycota</taxon>
        <taxon>Pezizomycotina</taxon>
        <taxon>Sordariomycetes</taxon>
        <taxon>Hypocreomycetidae</taxon>
        <taxon>Glomerellales</taxon>
        <taxon>Glomerellaceae</taxon>
        <taxon>Colletotrichum</taxon>
        <taxon>Colletotrichum spaethianum species complex</taxon>
    </lineage>
</organism>